<evidence type="ECO:0000313" key="2">
    <source>
        <dbReference type="EMBL" id="GAA5481453.1"/>
    </source>
</evidence>
<protein>
    <recommendedName>
        <fullName evidence="4">Asl1-like glycosyl hydrolase catalytic domain-containing protein</fullName>
    </recommendedName>
</protein>
<accession>A0ABP9UIH6</accession>
<name>A0ABP9UIH6_9BACT</name>
<proteinExistence type="predicted"/>
<dbReference type="RefSeq" id="WP_353565605.1">
    <property type="nucleotide sequence ID" value="NZ_BAABRI010000003.1"/>
</dbReference>
<dbReference type="Proteomes" id="UP001476282">
    <property type="component" value="Unassembled WGS sequence"/>
</dbReference>
<sequence>MKFLARFGILLALLVNAPAAERERPLFRDYMGINGHFTFKPELYLPTARLVRNYHNLNWDAQAPGDELTFPTAKNGVRWVSQVYRPWHEAGYEIDVCIQFAGFGGDDGNQALAEASPAWLESYGSAVAGTLGSCGEKLVSSMEIGNEPGTDIDPDVYAKVFTHMAKGIRRSDPEMKILTATAHARDADKYSLDLRKSFASPELRQLYDVINVHTYAMLPKKEGRSPWARSFPEDPEIDYLKVVDEAIDWRDHHAPGKEVWVTEFGYDAPTPEALERRTGWFEKLDWRGVSEEEQARYLVRSYLVFAMRDVARAYLYFYNDDDGASVHGASGLTRKFVPKPAYFAVRHLHRTLGDYRLTRVVRQETDGLHLLEFSAGDNPRRKIWVAWLATGGDETRNVQLEGLPGRISKIEIMPCAEGEPPTPSLSREDRESGRIAVSGTPAYLHFDL</sequence>
<dbReference type="SUPFAM" id="SSF51445">
    <property type="entry name" value="(Trans)glycosidases"/>
    <property type="match status" value="1"/>
</dbReference>
<feature type="signal peptide" evidence="1">
    <location>
        <begin position="1"/>
        <end position="19"/>
    </location>
</feature>
<dbReference type="Gene3D" id="3.20.20.80">
    <property type="entry name" value="Glycosidases"/>
    <property type="match status" value="1"/>
</dbReference>
<feature type="chain" id="PRO_5047280654" description="Asl1-like glycosyl hydrolase catalytic domain-containing protein" evidence="1">
    <location>
        <begin position="20"/>
        <end position="448"/>
    </location>
</feature>
<evidence type="ECO:0000256" key="1">
    <source>
        <dbReference type="SAM" id="SignalP"/>
    </source>
</evidence>
<comment type="caution">
    <text evidence="2">The sequence shown here is derived from an EMBL/GenBank/DDBJ whole genome shotgun (WGS) entry which is preliminary data.</text>
</comment>
<evidence type="ECO:0000313" key="3">
    <source>
        <dbReference type="Proteomes" id="UP001476282"/>
    </source>
</evidence>
<keyword evidence="1" id="KW-0732">Signal</keyword>
<gene>
    <name evidence="2" type="ORF">Hsar01_00662</name>
</gene>
<dbReference type="InterPro" id="IPR017853">
    <property type="entry name" value="GH"/>
</dbReference>
<keyword evidence="3" id="KW-1185">Reference proteome</keyword>
<dbReference type="EMBL" id="BAABRI010000003">
    <property type="protein sequence ID" value="GAA5481453.1"/>
    <property type="molecule type" value="Genomic_DNA"/>
</dbReference>
<organism evidence="2 3">
    <name type="scientific">Haloferula sargassicola</name>
    <dbReference type="NCBI Taxonomy" id="490096"/>
    <lineage>
        <taxon>Bacteria</taxon>
        <taxon>Pseudomonadati</taxon>
        <taxon>Verrucomicrobiota</taxon>
        <taxon>Verrucomicrobiia</taxon>
        <taxon>Verrucomicrobiales</taxon>
        <taxon>Verrucomicrobiaceae</taxon>
        <taxon>Haloferula</taxon>
    </lineage>
</organism>
<reference evidence="2 3" key="1">
    <citation type="submission" date="2024-02" db="EMBL/GenBank/DDBJ databases">
        <title>Haloferula sargassicola NBRC 104335.</title>
        <authorList>
            <person name="Ichikawa N."/>
            <person name="Katano-Makiyama Y."/>
            <person name="Hidaka K."/>
        </authorList>
    </citation>
    <scope>NUCLEOTIDE SEQUENCE [LARGE SCALE GENOMIC DNA]</scope>
    <source>
        <strain evidence="2 3">NBRC 104335</strain>
    </source>
</reference>
<evidence type="ECO:0008006" key="4">
    <source>
        <dbReference type="Google" id="ProtNLM"/>
    </source>
</evidence>